<gene>
    <name evidence="1" type="ORF">F0562_010625</name>
</gene>
<evidence type="ECO:0000313" key="2">
    <source>
        <dbReference type="Proteomes" id="UP000325577"/>
    </source>
</evidence>
<evidence type="ECO:0000313" key="1">
    <source>
        <dbReference type="EMBL" id="KAA8524202.1"/>
    </source>
</evidence>
<keyword evidence="2" id="KW-1185">Reference proteome</keyword>
<accession>A0A5J5A353</accession>
<organism evidence="1 2">
    <name type="scientific">Nyssa sinensis</name>
    <dbReference type="NCBI Taxonomy" id="561372"/>
    <lineage>
        <taxon>Eukaryota</taxon>
        <taxon>Viridiplantae</taxon>
        <taxon>Streptophyta</taxon>
        <taxon>Embryophyta</taxon>
        <taxon>Tracheophyta</taxon>
        <taxon>Spermatophyta</taxon>
        <taxon>Magnoliopsida</taxon>
        <taxon>eudicotyledons</taxon>
        <taxon>Gunneridae</taxon>
        <taxon>Pentapetalae</taxon>
        <taxon>asterids</taxon>
        <taxon>Cornales</taxon>
        <taxon>Nyssaceae</taxon>
        <taxon>Nyssa</taxon>
    </lineage>
</organism>
<proteinExistence type="predicted"/>
<dbReference type="EMBL" id="CM018047">
    <property type="protein sequence ID" value="KAA8524202.1"/>
    <property type="molecule type" value="Genomic_DNA"/>
</dbReference>
<dbReference type="AlphaFoldDB" id="A0A5J5A353"/>
<reference evidence="1 2" key="1">
    <citation type="submission" date="2019-09" db="EMBL/GenBank/DDBJ databases">
        <title>A chromosome-level genome assembly of the Chinese tupelo Nyssa sinensis.</title>
        <authorList>
            <person name="Yang X."/>
            <person name="Kang M."/>
            <person name="Yang Y."/>
            <person name="Xiong H."/>
            <person name="Wang M."/>
            <person name="Zhang Z."/>
            <person name="Wang Z."/>
            <person name="Wu H."/>
            <person name="Ma T."/>
            <person name="Liu J."/>
            <person name="Xi Z."/>
        </authorList>
    </citation>
    <scope>NUCLEOTIDE SEQUENCE [LARGE SCALE GENOMIC DNA]</scope>
    <source>
        <strain evidence="1">J267</strain>
        <tissue evidence="1">Leaf</tissue>
    </source>
</reference>
<sequence length="232" mass="23807">MASNQPFNARIIDSQVAKDVTHSLQATDLASNVHGPDGAAMVAQRLAMVTQGAADTFSSPLISNVKNTQAPPLHTNSSTSAEASQVNSTCHLATASLLMQGDALATNSALRPAIRSSANAAGVHSVEDSFGAGVPITLPASAVCTRETISNSNGLEPSIHSTLGIRDIPNASPDVVSLVANQIGGSPQVSSALNQSPISPFHPQTPVQPQTPVHQTTFVSHEKLSQPLSASV</sequence>
<dbReference type="Proteomes" id="UP000325577">
    <property type="component" value="Linkage Group LG4"/>
</dbReference>
<protein>
    <submittedName>
        <fullName evidence="1">Uncharacterized protein</fullName>
    </submittedName>
</protein>
<name>A0A5J5A353_9ASTE</name>